<evidence type="ECO:0000313" key="1">
    <source>
        <dbReference type="EMBL" id="KKN72994.1"/>
    </source>
</evidence>
<sequence length="33" mass="3818">MSKGILQFDLPEEKDEFQAASNASKTRVQSYLW</sequence>
<dbReference type="EMBL" id="LAZR01000352">
    <property type="protein sequence ID" value="KKN72994.1"/>
    <property type="molecule type" value="Genomic_DNA"/>
</dbReference>
<name>A0A0F9T162_9ZZZZ</name>
<proteinExistence type="predicted"/>
<reference evidence="1" key="1">
    <citation type="journal article" date="2015" name="Nature">
        <title>Complex archaea that bridge the gap between prokaryotes and eukaryotes.</title>
        <authorList>
            <person name="Spang A."/>
            <person name="Saw J.H."/>
            <person name="Jorgensen S.L."/>
            <person name="Zaremba-Niedzwiedzka K."/>
            <person name="Martijn J."/>
            <person name="Lind A.E."/>
            <person name="van Eijk R."/>
            <person name="Schleper C."/>
            <person name="Guy L."/>
            <person name="Ettema T.J."/>
        </authorList>
    </citation>
    <scope>NUCLEOTIDE SEQUENCE</scope>
</reference>
<protein>
    <submittedName>
        <fullName evidence="1">Uncharacterized protein</fullName>
    </submittedName>
</protein>
<accession>A0A0F9T162</accession>
<dbReference type="AlphaFoldDB" id="A0A0F9T162"/>
<comment type="caution">
    <text evidence="1">The sequence shown here is derived from an EMBL/GenBank/DDBJ whole genome shotgun (WGS) entry which is preliminary data.</text>
</comment>
<organism evidence="1">
    <name type="scientific">marine sediment metagenome</name>
    <dbReference type="NCBI Taxonomy" id="412755"/>
    <lineage>
        <taxon>unclassified sequences</taxon>
        <taxon>metagenomes</taxon>
        <taxon>ecological metagenomes</taxon>
    </lineage>
</organism>
<gene>
    <name evidence="1" type="ORF">LCGC14_0405480</name>
</gene>